<name>M9MHR1_PSEA3</name>
<dbReference type="InterPro" id="IPR001841">
    <property type="entry name" value="Znf_RING"/>
</dbReference>
<evidence type="ECO:0000256" key="1">
    <source>
        <dbReference type="ARBA" id="ARBA00004167"/>
    </source>
</evidence>
<feature type="region of interest" description="Disordered" evidence="9">
    <location>
        <begin position="717"/>
        <end position="765"/>
    </location>
</feature>
<keyword evidence="3" id="KW-0479">Metal-binding</keyword>
<feature type="compositionally biased region" description="Basic and acidic residues" evidence="9">
    <location>
        <begin position="1006"/>
        <end position="1015"/>
    </location>
</feature>
<feature type="compositionally biased region" description="Low complexity" evidence="9">
    <location>
        <begin position="269"/>
        <end position="289"/>
    </location>
</feature>
<protein>
    <submittedName>
        <fullName evidence="11">FOG: Predicted E3 ubiquitin ligase</fullName>
    </submittedName>
</protein>
<dbReference type="OrthoDB" id="8062037at2759"/>
<feature type="region of interest" description="Disordered" evidence="9">
    <location>
        <begin position="323"/>
        <end position="372"/>
    </location>
</feature>
<dbReference type="PANTHER" id="PTHR47168">
    <property type="entry name" value="RING ZINC FINGER DOMAIN SUPERFAMILY PROTEIN-RELATED"/>
    <property type="match status" value="1"/>
</dbReference>
<feature type="region of interest" description="Disordered" evidence="9">
    <location>
        <begin position="1"/>
        <end position="238"/>
    </location>
</feature>
<dbReference type="InterPro" id="IPR051653">
    <property type="entry name" value="E3_ligase_sorting_rcpt"/>
</dbReference>
<feature type="compositionally biased region" description="Low complexity" evidence="9">
    <location>
        <begin position="160"/>
        <end position="175"/>
    </location>
</feature>
<keyword evidence="2" id="KW-0812">Transmembrane</keyword>
<keyword evidence="11" id="KW-0436">Ligase</keyword>
<sequence>MGHAQSRQQQDQARRERARMGRAAASARTLPSSDGQDHVPDAVAAVADDDASSGRKRRRSSTSPAPATGPNTVNEPLRQRRRRSADAPDSSSASSSADVASQPAASAPADEPMHLESQQLRSPLPSTTATEPSEHVSDASAASVTGASVPAALTREPSSTEDASSADAAAEASNATPPPHLDALRQERERARQRILEALGSRAPIPSPASISAPIQPATTTSTTASATTPSPRPHPLASATLAALLGTMAAAHPATGEASSLPAAAAANLAAAANPSQSSNAQPSQPQQPTRPHTIRVPLQPEMISGTSMVVQGALVARTVASRPASSEASTGDDANASTASDAPRVSESASSSRTEAPRDSNNPIGLPPGALDGDGLRGAVTLEEQAVMLSRILGIAAAATAASLLNASESHHVDPSLLQTSLRRPFERLSQASTDRNERWLADWQRSRTLDRPSSLSGGGTASSSSSNASSLGNGLRGRLAALSRRVHSASSTSGLPPPTSGSESVASQPASSSNDPTEAPGAQSSGEHVDAGRDSSQDSRQQEIIAHLLDAAEREASSQRQRTDSVASSAQDSAVPPQSPSRGSLSRLVRSTLGTFMHPSRLLSTRHSRSEGSQTNDSTSDRDGGSSTYSSNATEAPTADFSLGPNDVVGTLRQVRNGVLPDGVPGSFGSFLNHLVRDLMAAVQLMRPSEEAALGQAEAHTTDYFEHATQAQTTSGAEVLDGETSEPATADAAAASIESTQGQQDQQADDDVGAAETQARRDRDFQNGNLSFFRLFRFDPVAPSQLVPCIVVGVRSLNVTERFGEEMMGSRAPGPGRDAGGTRQQTSRPTTLGSTRTTEASPRARAQSEGAPATAPARDDSTDASGEELPASRFMLFVSGGRYPANHPLLTSNPATAGRDLMILMDLLSTMQAMQNKPSTVTQQEIDGAADLSKIRGSEVAALVGEGKITENMAERCLVCLEDWKQDDECRVLACRHAFHTTCVDRWMTTSSNTCPMCRRQGVTKDGRRAGDETADSQRAAQA</sequence>
<feature type="compositionally biased region" description="Low complexity" evidence="9">
    <location>
        <begin position="464"/>
        <end position="516"/>
    </location>
</feature>
<dbReference type="GO" id="GO:0016874">
    <property type="term" value="F:ligase activity"/>
    <property type="evidence" value="ECO:0007669"/>
    <property type="project" value="UniProtKB-KW"/>
</dbReference>
<feature type="region of interest" description="Disordered" evidence="9">
    <location>
        <begin position="808"/>
        <end position="869"/>
    </location>
</feature>
<keyword evidence="4 8" id="KW-0863">Zinc-finger</keyword>
<evidence type="ECO:0000256" key="3">
    <source>
        <dbReference type="ARBA" id="ARBA00022723"/>
    </source>
</evidence>
<feature type="compositionally biased region" description="Basic and acidic residues" evidence="9">
    <location>
        <begin position="530"/>
        <end position="543"/>
    </location>
</feature>
<dbReference type="Pfam" id="PF13639">
    <property type="entry name" value="zf-RING_2"/>
    <property type="match status" value="1"/>
</dbReference>
<feature type="compositionally biased region" description="Basic and acidic residues" evidence="9">
    <location>
        <begin position="182"/>
        <end position="195"/>
    </location>
</feature>
<dbReference type="PROSITE" id="PS50089">
    <property type="entry name" value="ZF_RING_2"/>
    <property type="match status" value="1"/>
</dbReference>
<feature type="compositionally biased region" description="Polar residues" evidence="9">
    <location>
        <begin position="116"/>
        <end position="131"/>
    </location>
</feature>
<feature type="region of interest" description="Disordered" evidence="9">
    <location>
        <begin position="1003"/>
        <end position="1026"/>
    </location>
</feature>
<keyword evidence="6" id="KW-1133">Transmembrane helix</keyword>
<comment type="subcellular location">
    <subcellularLocation>
        <location evidence="1">Membrane</location>
        <topology evidence="1">Single-pass membrane protein</topology>
    </subcellularLocation>
</comment>
<evidence type="ECO:0000256" key="2">
    <source>
        <dbReference type="ARBA" id="ARBA00022692"/>
    </source>
</evidence>
<dbReference type="STRING" id="1151754.M9MHR1"/>
<evidence type="ECO:0000313" key="11">
    <source>
        <dbReference type="EMBL" id="GAC76332.1"/>
    </source>
</evidence>
<proteinExistence type="predicted"/>
<feature type="compositionally biased region" description="Polar residues" evidence="9">
    <location>
        <begin position="825"/>
        <end position="843"/>
    </location>
</feature>
<dbReference type="Proteomes" id="UP000011976">
    <property type="component" value="Unassembled WGS sequence"/>
</dbReference>
<evidence type="ECO:0000256" key="6">
    <source>
        <dbReference type="ARBA" id="ARBA00022989"/>
    </source>
</evidence>
<dbReference type="SUPFAM" id="SSF57850">
    <property type="entry name" value="RING/U-box"/>
    <property type="match status" value="1"/>
</dbReference>
<feature type="region of interest" description="Disordered" evidence="9">
    <location>
        <begin position="450"/>
        <end position="543"/>
    </location>
</feature>
<gene>
    <name evidence="11" type="ORF">PANT_20d00061</name>
</gene>
<feature type="domain" description="RING-type" evidence="10">
    <location>
        <begin position="960"/>
        <end position="1002"/>
    </location>
</feature>
<feature type="compositionally biased region" description="Low complexity" evidence="9">
    <location>
        <begin position="567"/>
        <end position="579"/>
    </location>
</feature>
<keyword evidence="5" id="KW-0862">Zinc</keyword>
<evidence type="ECO:0000256" key="9">
    <source>
        <dbReference type="SAM" id="MobiDB-lite"/>
    </source>
</evidence>
<dbReference type="EMBL" id="DF196786">
    <property type="protein sequence ID" value="GAC76332.1"/>
    <property type="molecule type" value="Genomic_DNA"/>
</dbReference>
<feature type="compositionally biased region" description="Low complexity" evidence="9">
    <location>
        <begin position="728"/>
        <end position="749"/>
    </location>
</feature>
<feature type="compositionally biased region" description="Basic and acidic residues" evidence="9">
    <location>
        <begin position="556"/>
        <end position="566"/>
    </location>
</feature>
<feature type="region of interest" description="Disordered" evidence="9">
    <location>
        <begin position="269"/>
        <end position="294"/>
    </location>
</feature>
<feature type="compositionally biased region" description="Low complexity" evidence="9">
    <location>
        <begin position="87"/>
        <end position="110"/>
    </location>
</feature>
<organism evidence="11 12">
    <name type="scientific">Pseudozyma antarctica (strain T-34)</name>
    <name type="common">Yeast</name>
    <name type="synonym">Candida antarctica</name>
    <dbReference type="NCBI Taxonomy" id="1151754"/>
    <lineage>
        <taxon>Eukaryota</taxon>
        <taxon>Fungi</taxon>
        <taxon>Dikarya</taxon>
        <taxon>Basidiomycota</taxon>
        <taxon>Ustilaginomycotina</taxon>
        <taxon>Ustilaginomycetes</taxon>
        <taxon>Ustilaginales</taxon>
        <taxon>Ustilaginaceae</taxon>
        <taxon>Moesziomyces</taxon>
    </lineage>
</organism>
<dbReference type="SMART" id="SM00184">
    <property type="entry name" value="RING"/>
    <property type="match status" value="1"/>
</dbReference>
<accession>M9MHR1</accession>
<evidence type="ECO:0000256" key="5">
    <source>
        <dbReference type="ARBA" id="ARBA00022833"/>
    </source>
</evidence>
<reference evidence="12" key="1">
    <citation type="journal article" date="2013" name="Genome Announc.">
        <title>Genome sequence of the basidiomycetous yeast Pseudozyma antarctica T-34, a producer of the glycolipid biosurfactants mannosylerythritol lipids.</title>
        <authorList>
            <person name="Morita T."/>
            <person name="Koike H."/>
            <person name="Koyama Y."/>
            <person name="Hagiwara H."/>
            <person name="Ito E."/>
            <person name="Fukuoka T."/>
            <person name="Imura T."/>
            <person name="Machida M."/>
            <person name="Kitamoto D."/>
        </authorList>
    </citation>
    <scope>NUCLEOTIDE SEQUENCE [LARGE SCALE GENOMIC DNA]</scope>
    <source>
        <strain evidence="12">T-34</strain>
    </source>
</reference>
<dbReference type="GO" id="GO:0016020">
    <property type="term" value="C:membrane"/>
    <property type="evidence" value="ECO:0007669"/>
    <property type="project" value="UniProtKB-SubCell"/>
</dbReference>
<feature type="compositionally biased region" description="Low complexity" evidence="9">
    <location>
        <begin position="1"/>
        <end position="11"/>
    </location>
</feature>
<feature type="compositionally biased region" description="Low complexity" evidence="9">
    <location>
        <begin position="208"/>
        <end position="238"/>
    </location>
</feature>
<evidence type="ECO:0000313" key="12">
    <source>
        <dbReference type="Proteomes" id="UP000011976"/>
    </source>
</evidence>
<evidence type="ECO:0000256" key="8">
    <source>
        <dbReference type="PROSITE-ProRule" id="PRU00175"/>
    </source>
</evidence>
<feature type="compositionally biased region" description="Polar residues" evidence="9">
    <location>
        <begin position="349"/>
        <end position="365"/>
    </location>
</feature>
<evidence type="ECO:0000259" key="10">
    <source>
        <dbReference type="PROSITE" id="PS50089"/>
    </source>
</evidence>
<evidence type="ECO:0000256" key="7">
    <source>
        <dbReference type="ARBA" id="ARBA00023136"/>
    </source>
</evidence>
<dbReference type="Gene3D" id="3.30.40.10">
    <property type="entry name" value="Zinc/RING finger domain, C3HC4 (zinc finger)"/>
    <property type="match status" value="1"/>
</dbReference>
<feature type="region of interest" description="Disordered" evidence="9">
    <location>
        <begin position="556"/>
        <end position="649"/>
    </location>
</feature>
<dbReference type="InterPro" id="IPR013083">
    <property type="entry name" value="Znf_RING/FYVE/PHD"/>
</dbReference>
<dbReference type="FunFam" id="3.30.40.10:FF:000728">
    <property type="entry name" value="Unplaced genomic scaffold supercont1.4, whole genome shotgun sequence"/>
    <property type="match status" value="1"/>
</dbReference>
<dbReference type="PANTHER" id="PTHR47168:SF1">
    <property type="entry name" value="OS02G0798600 PROTEIN"/>
    <property type="match status" value="1"/>
</dbReference>
<dbReference type="GO" id="GO:0008270">
    <property type="term" value="F:zinc ion binding"/>
    <property type="evidence" value="ECO:0007669"/>
    <property type="project" value="UniProtKB-KW"/>
</dbReference>
<keyword evidence="7" id="KW-0472">Membrane</keyword>
<evidence type="ECO:0000256" key="4">
    <source>
        <dbReference type="ARBA" id="ARBA00022771"/>
    </source>
</evidence>
<dbReference type="AlphaFoldDB" id="M9MHR1"/>